<evidence type="ECO:0000313" key="2">
    <source>
        <dbReference type="EMBL" id="ALA07144.1"/>
    </source>
</evidence>
<dbReference type="Proteomes" id="UP000208104">
    <property type="component" value="Segment"/>
</dbReference>
<dbReference type="GeneID" id="26625960"/>
<gene>
    <name evidence="2" type="ORF">JENST_14</name>
</gene>
<feature type="coiled-coil region" evidence="1">
    <location>
        <begin position="14"/>
        <end position="49"/>
    </location>
</feature>
<feature type="coiled-coil region" evidence="1">
    <location>
        <begin position="159"/>
        <end position="186"/>
    </location>
</feature>
<keyword evidence="1" id="KW-0175">Coiled coil</keyword>
<dbReference type="KEGG" id="vg:26625960"/>
<organism evidence="2 3">
    <name type="scientific">Brevibacillus phage Jenst</name>
    <dbReference type="NCBI Taxonomy" id="1691954"/>
    <lineage>
        <taxon>Viruses</taxon>
        <taxon>Duplodnaviria</taxon>
        <taxon>Heunggongvirae</taxon>
        <taxon>Uroviricota</taxon>
        <taxon>Caudoviricetes</taxon>
        <taxon>Jenstvirus</taxon>
        <taxon>Jenstvirus jenst</taxon>
    </lineage>
</organism>
<evidence type="ECO:0000256" key="1">
    <source>
        <dbReference type="SAM" id="Coils"/>
    </source>
</evidence>
<evidence type="ECO:0000313" key="3">
    <source>
        <dbReference type="Proteomes" id="UP000208104"/>
    </source>
</evidence>
<keyword evidence="3" id="KW-1185">Reference proteome</keyword>
<dbReference type="RefSeq" id="YP_009199075.1">
    <property type="nucleotide sequence ID" value="NC_028805.1"/>
</dbReference>
<dbReference type="EMBL" id="KT151955">
    <property type="protein sequence ID" value="ALA07144.1"/>
    <property type="molecule type" value="Genomic_DNA"/>
</dbReference>
<sequence length="204" mass="22220">MAKKVNADTKATLLSAYAAVIEEARAEFEAEKAEQAAAWKKELARIKEEDLYVHNKEKRDREDALEINIKTRLTAITDREAKVFEREGAVERAEETLEELQAKVSSIPDLVAKAESTGFAKGKADAKKDFDAEVRLIHAENTAEKKVLEHALTSVKAVVSSQEQTIETLKAELASANARVSEIATNAVTAAGQSKVTVNAAQGK</sequence>
<accession>A0A0K2CNK5</accession>
<proteinExistence type="predicted"/>
<name>A0A0K2CNK5_9CAUD</name>
<reference evidence="2 3" key="1">
    <citation type="journal article" date="2015" name="Genome Announc.">
        <title>Genome Sequences of Five Additional Brevibacillus laterosporus Bacteriophages.</title>
        <authorList>
            <person name="Merrill B.D."/>
            <person name="Berg J.A."/>
            <person name="Graves K.A."/>
            <person name="Ward A.T."/>
            <person name="Hilton J.A."/>
            <person name="Wake B.N."/>
            <person name="Grose J.H."/>
            <person name="Breakwell D.P."/>
            <person name="Burnett S.H."/>
        </authorList>
    </citation>
    <scope>NUCLEOTIDE SEQUENCE [LARGE SCALE GENOMIC DNA]</scope>
</reference>
<protein>
    <submittedName>
        <fullName evidence="2">Uncharacterized protein</fullName>
    </submittedName>
</protein>